<dbReference type="EMBL" id="BSYO01000005">
    <property type="protein sequence ID" value="GMH05271.1"/>
    <property type="molecule type" value="Genomic_DNA"/>
</dbReference>
<organism evidence="1 2">
    <name type="scientific">Nepenthes gracilis</name>
    <name type="common">Slender pitcher plant</name>
    <dbReference type="NCBI Taxonomy" id="150966"/>
    <lineage>
        <taxon>Eukaryota</taxon>
        <taxon>Viridiplantae</taxon>
        <taxon>Streptophyta</taxon>
        <taxon>Embryophyta</taxon>
        <taxon>Tracheophyta</taxon>
        <taxon>Spermatophyta</taxon>
        <taxon>Magnoliopsida</taxon>
        <taxon>eudicotyledons</taxon>
        <taxon>Gunneridae</taxon>
        <taxon>Pentapetalae</taxon>
        <taxon>Caryophyllales</taxon>
        <taxon>Nepenthaceae</taxon>
        <taxon>Nepenthes</taxon>
    </lineage>
</organism>
<evidence type="ECO:0000313" key="2">
    <source>
        <dbReference type="Proteomes" id="UP001279734"/>
    </source>
</evidence>
<accession>A0AAD3S723</accession>
<keyword evidence="2" id="KW-1185">Reference proteome</keyword>
<dbReference type="AlphaFoldDB" id="A0AAD3S723"/>
<protein>
    <submittedName>
        <fullName evidence="1">Uncharacterized protein</fullName>
    </submittedName>
</protein>
<proteinExistence type="predicted"/>
<reference evidence="1" key="1">
    <citation type="submission" date="2023-05" db="EMBL/GenBank/DDBJ databases">
        <title>Nepenthes gracilis genome sequencing.</title>
        <authorList>
            <person name="Fukushima K."/>
        </authorList>
    </citation>
    <scope>NUCLEOTIDE SEQUENCE</scope>
    <source>
        <strain evidence="1">SING2019-196</strain>
    </source>
</reference>
<evidence type="ECO:0000313" key="1">
    <source>
        <dbReference type="EMBL" id="GMH05271.1"/>
    </source>
</evidence>
<comment type="caution">
    <text evidence="1">The sequence shown here is derived from an EMBL/GenBank/DDBJ whole genome shotgun (WGS) entry which is preliminary data.</text>
</comment>
<gene>
    <name evidence="1" type="ORF">Nepgr_007111</name>
</gene>
<dbReference type="Proteomes" id="UP001279734">
    <property type="component" value="Unassembled WGS sequence"/>
</dbReference>
<name>A0AAD3S723_NEPGR</name>
<sequence>MWSLERHGFRSGQSLRRDKIYGEKKVCGVNKVFGVNKVSVETRSPERTKFSKRKMSLDRYNLRSKQGLRRVRRDTI</sequence>